<dbReference type="EMBL" id="DVGZ01000029">
    <property type="protein sequence ID" value="HIR46633.1"/>
    <property type="molecule type" value="Genomic_DNA"/>
</dbReference>
<protein>
    <submittedName>
        <fullName evidence="3">Spore maturation protein</fullName>
    </submittedName>
</protein>
<keyword evidence="1" id="KW-0812">Transmembrane</keyword>
<dbReference type="AlphaFoldDB" id="A0A9D1DEF9"/>
<proteinExistence type="predicted"/>
<dbReference type="PANTHER" id="PTHR35793:SF2">
    <property type="entry name" value="INNER MEMBRANE PROTEIN YJIG"/>
    <property type="match status" value="1"/>
</dbReference>
<evidence type="ECO:0000313" key="4">
    <source>
        <dbReference type="Proteomes" id="UP000824242"/>
    </source>
</evidence>
<comment type="caution">
    <text evidence="3">The sequence shown here is derived from an EMBL/GenBank/DDBJ whole genome shotgun (WGS) entry which is preliminary data.</text>
</comment>
<keyword evidence="1" id="KW-1133">Transmembrane helix</keyword>
<dbReference type="GO" id="GO:0005886">
    <property type="term" value="C:plasma membrane"/>
    <property type="evidence" value="ECO:0007669"/>
    <property type="project" value="TreeGrafter"/>
</dbReference>
<organism evidence="3 4">
    <name type="scientific">Candidatus Caccousia avicola</name>
    <dbReference type="NCBI Taxonomy" id="2840721"/>
    <lineage>
        <taxon>Bacteria</taxon>
        <taxon>Bacillati</taxon>
        <taxon>Bacillota</taxon>
        <taxon>Clostridia</taxon>
        <taxon>Eubacteriales</taxon>
        <taxon>Oscillospiraceae</taxon>
        <taxon>Oscillospiraceae incertae sedis</taxon>
        <taxon>Candidatus Caccousia</taxon>
    </lineage>
</organism>
<dbReference type="PANTHER" id="PTHR35793">
    <property type="entry name" value="INNER MEMBRANE PROTEIN YJIG"/>
    <property type="match status" value="1"/>
</dbReference>
<gene>
    <name evidence="3" type="ORF">IAB89_03080</name>
</gene>
<reference evidence="3" key="1">
    <citation type="submission" date="2020-10" db="EMBL/GenBank/DDBJ databases">
        <authorList>
            <person name="Gilroy R."/>
        </authorList>
    </citation>
    <scope>NUCLEOTIDE SEQUENCE</scope>
    <source>
        <strain evidence="3">ChiSxjej1B13-7958</strain>
    </source>
</reference>
<feature type="transmembrane region" description="Helical" evidence="1">
    <location>
        <begin position="119"/>
        <end position="140"/>
    </location>
</feature>
<dbReference type="InterPro" id="IPR011642">
    <property type="entry name" value="Gate_dom"/>
</dbReference>
<dbReference type="InterPro" id="IPR052549">
    <property type="entry name" value="SpmB"/>
</dbReference>
<accession>A0A9D1DEF9</accession>
<feature type="transmembrane region" description="Helical" evidence="1">
    <location>
        <begin position="152"/>
        <end position="172"/>
    </location>
</feature>
<feature type="transmembrane region" description="Helical" evidence="1">
    <location>
        <begin position="48"/>
        <end position="73"/>
    </location>
</feature>
<name>A0A9D1DEF9_9FIRM</name>
<dbReference type="Pfam" id="PF07670">
    <property type="entry name" value="Gate"/>
    <property type="match status" value="1"/>
</dbReference>
<evidence type="ECO:0000313" key="3">
    <source>
        <dbReference type="EMBL" id="HIR46633.1"/>
    </source>
</evidence>
<evidence type="ECO:0000259" key="2">
    <source>
        <dbReference type="Pfam" id="PF07670"/>
    </source>
</evidence>
<evidence type="ECO:0000256" key="1">
    <source>
        <dbReference type="SAM" id="Phobius"/>
    </source>
</evidence>
<reference evidence="3" key="2">
    <citation type="journal article" date="2021" name="PeerJ">
        <title>Extensive microbial diversity within the chicken gut microbiome revealed by metagenomics and culture.</title>
        <authorList>
            <person name="Gilroy R."/>
            <person name="Ravi A."/>
            <person name="Getino M."/>
            <person name="Pursley I."/>
            <person name="Horton D.L."/>
            <person name="Alikhan N.F."/>
            <person name="Baker D."/>
            <person name="Gharbi K."/>
            <person name="Hall N."/>
            <person name="Watson M."/>
            <person name="Adriaenssens E.M."/>
            <person name="Foster-Nyarko E."/>
            <person name="Jarju S."/>
            <person name="Secka A."/>
            <person name="Antonio M."/>
            <person name="Oren A."/>
            <person name="Chaudhuri R.R."/>
            <person name="La Ragione R."/>
            <person name="Hildebrand F."/>
            <person name="Pallen M.J."/>
        </authorList>
    </citation>
    <scope>NUCLEOTIDE SEQUENCE</scope>
    <source>
        <strain evidence="3">ChiSxjej1B13-7958</strain>
    </source>
</reference>
<feature type="domain" description="Nucleoside transporter/FeoB GTPase Gate" evidence="2">
    <location>
        <begin position="43"/>
        <end position="142"/>
    </location>
</feature>
<keyword evidence="1" id="KW-0472">Membrane</keyword>
<dbReference type="Proteomes" id="UP000824242">
    <property type="component" value="Unassembled WGS sequence"/>
</dbReference>
<sequence length="176" mass="18111">MPDLVSLLIPLFLALVVVVCLVRRVAVFDVFTQGAKEGLQSCVSLLPLLAGLVMAVTMLEASGALELASELLAPFARALGMAREVIPLALMKPVSGSASTALLSQILHDCGPDSLAGRTASVLAGSTETALYCIAVYFGAVKKREKTCALPAALAGHLAACLCAGWAVRWFLGGGA</sequence>